<gene>
    <name evidence="7" type="ORF">AOQ84DRAFT_364086</name>
</gene>
<dbReference type="Proteomes" id="UP000250140">
    <property type="component" value="Unassembled WGS sequence"/>
</dbReference>
<dbReference type="SUPFAM" id="SSF52317">
    <property type="entry name" value="Class I glutamine amidotransferase-like"/>
    <property type="match status" value="1"/>
</dbReference>
<dbReference type="GO" id="GO:0004359">
    <property type="term" value="F:glutaminase activity"/>
    <property type="evidence" value="ECO:0007669"/>
    <property type="project" value="UniProtKB-EC"/>
</dbReference>
<dbReference type="PROSITE" id="PS01236">
    <property type="entry name" value="PDXT_SNO_1"/>
    <property type="match status" value="1"/>
</dbReference>
<keyword evidence="8" id="KW-1185">Reference proteome</keyword>
<evidence type="ECO:0000256" key="3">
    <source>
        <dbReference type="ARBA" id="ARBA00022801"/>
    </source>
</evidence>
<dbReference type="InterPro" id="IPR002161">
    <property type="entry name" value="PdxT/SNO"/>
</dbReference>
<dbReference type="EC" id="3.5.1.2" evidence="2"/>
<comment type="similarity">
    <text evidence="1">Belongs to the glutaminase PdxT/SNO family.</text>
</comment>
<keyword evidence="5" id="KW-0456">Lyase</keyword>
<dbReference type="GO" id="GO:0042823">
    <property type="term" value="P:pyridoxal phosphate biosynthetic process"/>
    <property type="evidence" value="ECO:0007669"/>
    <property type="project" value="InterPro"/>
</dbReference>
<dbReference type="InterPro" id="IPR021196">
    <property type="entry name" value="PdxT/SNO_CS"/>
</dbReference>
<proteinExistence type="inferred from homology"/>
<dbReference type="HAMAP" id="MF_01615">
    <property type="entry name" value="PdxT"/>
    <property type="match status" value="1"/>
</dbReference>
<dbReference type="EMBL" id="KV749653">
    <property type="protein sequence ID" value="OCL08468.1"/>
    <property type="molecule type" value="Genomic_DNA"/>
</dbReference>
<dbReference type="GO" id="GO:0005829">
    <property type="term" value="C:cytosol"/>
    <property type="evidence" value="ECO:0007669"/>
    <property type="project" value="TreeGrafter"/>
</dbReference>
<dbReference type="InterPro" id="IPR029062">
    <property type="entry name" value="Class_I_gatase-like"/>
</dbReference>
<evidence type="ECO:0000313" key="8">
    <source>
        <dbReference type="Proteomes" id="UP000250140"/>
    </source>
</evidence>
<evidence type="ECO:0000256" key="5">
    <source>
        <dbReference type="ARBA" id="ARBA00023239"/>
    </source>
</evidence>
<reference evidence="7 8" key="1">
    <citation type="journal article" date="2016" name="Nat. Commun.">
        <title>Ectomycorrhizal ecology is imprinted in the genome of the dominant symbiotic fungus Cenococcum geophilum.</title>
        <authorList>
            <consortium name="DOE Joint Genome Institute"/>
            <person name="Peter M."/>
            <person name="Kohler A."/>
            <person name="Ohm R.A."/>
            <person name="Kuo A."/>
            <person name="Krutzmann J."/>
            <person name="Morin E."/>
            <person name="Arend M."/>
            <person name="Barry K.W."/>
            <person name="Binder M."/>
            <person name="Choi C."/>
            <person name="Clum A."/>
            <person name="Copeland A."/>
            <person name="Grisel N."/>
            <person name="Haridas S."/>
            <person name="Kipfer T."/>
            <person name="LaButti K."/>
            <person name="Lindquist E."/>
            <person name="Lipzen A."/>
            <person name="Maire R."/>
            <person name="Meier B."/>
            <person name="Mihaltcheva S."/>
            <person name="Molinier V."/>
            <person name="Murat C."/>
            <person name="Poggeler S."/>
            <person name="Quandt C.A."/>
            <person name="Sperisen C."/>
            <person name="Tritt A."/>
            <person name="Tisserant E."/>
            <person name="Crous P.W."/>
            <person name="Henrissat B."/>
            <person name="Nehls U."/>
            <person name="Egli S."/>
            <person name="Spatafora J.W."/>
            <person name="Grigoriev I.V."/>
            <person name="Martin F.M."/>
        </authorList>
    </citation>
    <scope>NUCLEOTIDE SEQUENCE [LARGE SCALE GENOMIC DNA]</scope>
    <source>
        <strain evidence="7 8">CBS 207.34</strain>
    </source>
</reference>
<organism evidence="7 8">
    <name type="scientific">Glonium stellatum</name>
    <dbReference type="NCBI Taxonomy" id="574774"/>
    <lineage>
        <taxon>Eukaryota</taxon>
        <taxon>Fungi</taxon>
        <taxon>Dikarya</taxon>
        <taxon>Ascomycota</taxon>
        <taxon>Pezizomycotina</taxon>
        <taxon>Dothideomycetes</taxon>
        <taxon>Pleosporomycetidae</taxon>
        <taxon>Gloniales</taxon>
        <taxon>Gloniaceae</taxon>
        <taxon>Glonium</taxon>
    </lineage>
</organism>
<accession>A0A8E2F1C9</accession>
<dbReference type="PROSITE" id="PS51130">
    <property type="entry name" value="PDXT_SNO_2"/>
    <property type="match status" value="1"/>
</dbReference>
<dbReference type="PANTHER" id="PTHR31559:SF0">
    <property type="entry name" value="PYRIDOXAL 5'-PHOSPHATE SYNTHASE SUBUNIT SNO1-RELATED"/>
    <property type="match status" value="1"/>
</dbReference>
<evidence type="ECO:0000256" key="4">
    <source>
        <dbReference type="ARBA" id="ARBA00022962"/>
    </source>
</evidence>
<dbReference type="PANTHER" id="PTHR31559">
    <property type="entry name" value="PYRIDOXAL 5'-PHOSPHATE SYNTHASE SUBUNIT SNO"/>
    <property type="match status" value="1"/>
</dbReference>
<dbReference type="GO" id="GO:0016829">
    <property type="term" value="F:lyase activity"/>
    <property type="evidence" value="ECO:0007669"/>
    <property type="project" value="UniProtKB-KW"/>
</dbReference>
<dbReference type="GO" id="GO:1903600">
    <property type="term" value="C:glutaminase complex"/>
    <property type="evidence" value="ECO:0007669"/>
    <property type="project" value="TreeGrafter"/>
</dbReference>
<evidence type="ECO:0000256" key="6">
    <source>
        <dbReference type="ARBA" id="ARBA00049534"/>
    </source>
</evidence>
<evidence type="ECO:0000256" key="1">
    <source>
        <dbReference type="ARBA" id="ARBA00008345"/>
    </source>
</evidence>
<keyword evidence="4" id="KW-0315">Glutamine amidotransferase</keyword>
<name>A0A8E2F1C9_9PEZI</name>
<dbReference type="PROSITE" id="PS51273">
    <property type="entry name" value="GATASE_TYPE_1"/>
    <property type="match status" value="1"/>
</dbReference>
<evidence type="ECO:0000256" key="2">
    <source>
        <dbReference type="ARBA" id="ARBA00012918"/>
    </source>
</evidence>
<dbReference type="OrthoDB" id="2039at2759"/>
<sequence length="293" mass="32326">MTHSVRQVTVGVLALQGAFSEHIQLLNQAAFCLKENGVNESEWRFIEVRTAEGLGKCDALIIPGGESTTMSLVATRSGLLEPLREYVKVIRKPTWGTCAGLILLAESANRTKKGGQELIGGLDVRVNRNHFGRQVESFQANIDLPFLRNSRAVRNNEADRPFRSVFIRAPVVEKILPHTEGIQTQEALREATIVAPSKITADDIAKKQFKTEVEILARLPNPATPPVDEDEAGLFLGDGGDIIAVRQGNVFGTSFHPELTGDPRIHVWWLEQVLNALDRKIQDSEGLDIPTRP</sequence>
<dbReference type="NCBIfam" id="TIGR03800">
    <property type="entry name" value="PLP_synth_Pdx2"/>
    <property type="match status" value="1"/>
</dbReference>
<protein>
    <recommendedName>
        <fullName evidence="2">glutaminase</fullName>
        <ecNumber evidence="2">3.5.1.2</ecNumber>
    </recommendedName>
</protein>
<evidence type="ECO:0000313" key="7">
    <source>
        <dbReference type="EMBL" id="OCL08468.1"/>
    </source>
</evidence>
<comment type="catalytic activity">
    <reaction evidence="6">
        <text>L-glutamine + H2O = L-glutamate + NH4(+)</text>
        <dbReference type="Rhea" id="RHEA:15889"/>
        <dbReference type="ChEBI" id="CHEBI:15377"/>
        <dbReference type="ChEBI" id="CHEBI:28938"/>
        <dbReference type="ChEBI" id="CHEBI:29985"/>
        <dbReference type="ChEBI" id="CHEBI:58359"/>
        <dbReference type="EC" id="3.5.1.2"/>
    </reaction>
</comment>
<dbReference type="AlphaFoldDB" id="A0A8E2F1C9"/>
<dbReference type="CDD" id="cd01749">
    <property type="entry name" value="GATase1_PB"/>
    <property type="match status" value="1"/>
</dbReference>
<dbReference type="Pfam" id="PF01174">
    <property type="entry name" value="SNO"/>
    <property type="match status" value="2"/>
</dbReference>
<keyword evidence="3" id="KW-0378">Hydrolase</keyword>
<dbReference type="Gene3D" id="3.40.50.880">
    <property type="match status" value="1"/>
</dbReference>
<dbReference type="GO" id="GO:0008614">
    <property type="term" value="P:pyridoxine metabolic process"/>
    <property type="evidence" value="ECO:0007669"/>
    <property type="project" value="TreeGrafter"/>
</dbReference>